<accession>A0A0A9GP54</accession>
<reference evidence="2" key="1">
    <citation type="submission" date="2014-09" db="EMBL/GenBank/DDBJ databases">
        <authorList>
            <person name="Magalhaes I.L.F."/>
            <person name="Oliveira U."/>
            <person name="Santos F.R."/>
            <person name="Vidigal T.H.D.A."/>
            <person name="Brescovit A.D."/>
            <person name="Santos A.J."/>
        </authorList>
    </citation>
    <scope>NUCLEOTIDE SEQUENCE</scope>
    <source>
        <tissue evidence="2">Shoot tissue taken approximately 20 cm above the soil surface</tissue>
    </source>
</reference>
<keyword evidence="1" id="KW-0812">Transmembrane</keyword>
<dbReference type="EMBL" id="GBRH01171634">
    <property type="protein sequence ID" value="JAE26262.1"/>
    <property type="molecule type" value="Transcribed_RNA"/>
</dbReference>
<protein>
    <submittedName>
        <fullName evidence="2">Uncharacterized protein</fullName>
    </submittedName>
</protein>
<keyword evidence="1" id="KW-1133">Transmembrane helix</keyword>
<proteinExistence type="predicted"/>
<keyword evidence="1" id="KW-0472">Membrane</keyword>
<evidence type="ECO:0000313" key="2">
    <source>
        <dbReference type="EMBL" id="JAE26262.1"/>
    </source>
</evidence>
<organism evidence="2">
    <name type="scientific">Arundo donax</name>
    <name type="common">Giant reed</name>
    <name type="synonym">Donax arundinaceus</name>
    <dbReference type="NCBI Taxonomy" id="35708"/>
    <lineage>
        <taxon>Eukaryota</taxon>
        <taxon>Viridiplantae</taxon>
        <taxon>Streptophyta</taxon>
        <taxon>Embryophyta</taxon>
        <taxon>Tracheophyta</taxon>
        <taxon>Spermatophyta</taxon>
        <taxon>Magnoliopsida</taxon>
        <taxon>Liliopsida</taxon>
        <taxon>Poales</taxon>
        <taxon>Poaceae</taxon>
        <taxon>PACMAD clade</taxon>
        <taxon>Arundinoideae</taxon>
        <taxon>Arundineae</taxon>
        <taxon>Arundo</taxon>
    </lineage>
</organism>
<evidence type="ECO:0000256" key="1">
    <source>
        <dbReference type="SAM" id="Phobius"/>
    </source>
</evidence>
<dbReference type="AlphaFoldDB" id="A0A0A9GP54"/>
<feature type="transmembrane region" description="Helical" evidence="1">
    <location>
        <begin position="20"/>
        <end position="44"/>
    </location>
</feature>
<name>A0A0A9GP54_ARUDO</name>
<reference evidence="2" key="2">
    <citation type="journal article" date="2015" name="Data Brief">
        <title>Shoot transcriptome of the giant reed, Arundo donax.</title>
        <authorList>
            <person name="Barrero R.A."/>
            <person name="Guerrero F.D."/>
            <person name="Moolhuijzen P."/>
            <person name="Goolsby J.A."/>
            <person name="Tidwell J."/>
            <person name="Bellgard S.E."/>
            <person name="Bellgard M.I."/>
        </authorList>
    </citation>
    <scope>NUCLEOTIDE SEQUENCE</scope>
    <source>
        <tissue evidence="2">Shoot tissue taken approximately 20 cm above the soil surface</tissue>
    </source>
</reference>
<sequence>MYGGGLKELHVPMEDAERKHILGGLFIFIIIFFNFILCVVKVFVEMPKCISKSKINKKYVH</sequence>